<evidence type="ECO:0008006" key="5">
    <source>
        <dbReference type="Google" id="ProtNLM"/>
    </source>
</evidence>
<dbReference type="EMBL" id="CAJNDS010000227">
    <property type="protein sequence ID" value="CAE7031042.1"/>
    <property type="molecule type" value="Genomic_DNA"/>
</dbReference>
<keyword evidence="1" id="KW-0677">Repeat</keyword>
<reference evidence="3" key="1">
    <citation type="submission" date="2021-02" db="EMBL/GenBank/DDBJ databases">
        <authorList>
            <person name="Dougan E. K."/>
            <person name="Rhodes N."/>
            <person name="Thang M."/>
            <person name="Chan C."/>
        </authorList>
    </citation>
    <scope>NUCLEOTIDE SEQUENCE</scope>
</reference>
<dbReference type="PROSITE" id="PS51375">
    <property type="entry name" value="PPR"/>
    <property type="match status" value="2"/>
</dbReference>
<dbReference type="AlphaFoldDB" id="A0A812IF16"/>
<dbReference type="InterPro" id="IPR011990">
    <property type="entry name" value="TPR-like_helical_dom_sf"/>
</dbReference>
<evidence type="ECO:0000313" key="4">
    <source>
        <dbReference type="Proteomes" id="UP000604046"/>
    </source>
</evidence>
<dbReference type="InterPro" id="IPR002885">
    <property type="entry name" value="PPR_rpt"/>
</dbReference>
<dbReference type="Proteomes" id="UP000604046">
    <property type="component" value="Unassembled WGS sequence"/>
</dbReference>
<keyword evidence="4" id="KW-1185">Reference proteome</keyword>
<evidence type="ECO:0000256" key="2">
    <source>
        <dbReference type="PROSITE-ProRule" id="PRU00708"/>
    </source>
</evidence>
<dbReference type="NCBIfam" id="TIGR00756">
    <property type="entry name" value="PPR"/>
    <property type="match status" value="1"/>
</dbReference>
<dbReference type="PANTHER" id="PTHR47936:SF1">
    <property type="entry name" value="PENTATRICOPEPTIDE REPEAT-CONTAINING PROTEIN GUN1, CHLOROPLASTIC"/>
    <property type="match status" value="1"/>
</dbReference>
<dbReference type="Gene3D" id="1.25.40.10">
    <property type="entry name" value="Tetratricopeptide repeat domain"/>
    <property type="match status" value="3"/>
</dbReference>
<proteinExistence type="predicted"/>
<dbReference type="Pfam" id="PF13041">
    <property type="entry name" value="PPR_2"/>
    <property type="match status" value="2"/>
</dbReference>
<sequence>MGMVMAALSKKRLWQIALELIPQFRIRSVEADVIAYNIGISSCERSKAWSKAIELLDTMPQEGLVPDEVTLNSVMSACSRSWACAVEVFRESILKSTAASTYSFNSCIGACERGGQWKLASSLFDCMSTGNVEADVYTITLTMNACRAKPESWLTALGLLEEMPPRKLCPNEVTYSSVMQACFSSRQWKEVLHCFNTMHSESVAPGAITYNIAIRACAGGACWLALQLFGDLQSLRRPEADSYAALLASFEASSLWASASDIVRDPMSESYGPMR</sequence>
<dbReference type="OrthoDB" id="9990610at2759"/>
<evidence type="ECO:0000256" key="1">
    <source>
        <dbReference type="ARBA" id="ARBA00022737"/>
    </source>
</evidence>
<comment type="caution">
    <text evidence="3">The sequence shown here is derived from an EMBL/GenBank/DDBJ whole genome shotgun (WGS) entry which is preliminary data.</text>
</comment>
<evidence type="ECO:0000313" key="3">
    <source>
        <dbReference type="EMBL" id="CAE7031042.1"/>
    </source>
</evidence>
<dbReference type="PANTHER" id="PTHR47936">
    <property type="entry name" value="PPR_LONG DOMAIN-CONTAINING PROTEIN"/>
    <property type="match status" value="1"/>
</dbReference>
<name>A0A812IF16_9DINO</name>
<gene>
    <name evidence="3" type="ORF">SNAT2548_LOCUS3745</name>
</gene>
<organism evidence="3 4">
    <name type="scientific">Symbiodinium natans</name>
    <dbReference type="NCBI Taxonomy" id="878477"/>
    <lineage>
        <taxon>Eukaryota</taxon>
        <taxon>Sar</taxon>
        <taxon>Alveolata</taxon>
        <taxon>Dinophyceae</taxon>
        <taxon>Suessiales</taxon>
        <taxon>Symbiodiniaceae</taxon>
        <taxon>Symbiodinium</taxon>
    </lineage>
</organism>
<feature type="repeat" description="PPR" evidence="2">
    <location>
        <begin position="32"/>
        <end position="66"/>
    </location>
</feature>
<feature type="repeat" description="PPR" evidence="2">
    <location>
        <begin position="171"/>
        <end position="205"/>
    </location>
</feature>
<accession>A0A812IF16</accession>
<protein>
    <recommendedName>
        <fullName evidence="5">Pentatricopeptide repeat-containing protein</fullName>
    </recommendedName>
</protein>
<dbReference type="Pfam" id="PF01535">
    <property type="entry name" value="PPR"/>
    <property type="match status" value="1"/>
</dbReference>